<feature type="compositionally biased region" description="Acidic residues" evidence="1">
    <location>
        <begin position="333"/>
        <end position="345"/>
    </location>
</feature>
<keyword evidence="2" id="KW-1133">Transmembrane helix</keyword>
<reference evidence="4 5" key="1">
    <citation type="submission" date="2016-10" db="EMBL/GenBank/DDBJ databases">
        <authorList>
            <person name="de Groot N.N."/>
        </authorList>
    </citation>
    <scope>NUCLEOTIDE SEQUENCE [LARGE SCALE GENOMIC DNA]</scope>
    <source>
        <strain evidence="4 5">ATCC 700224</strain>
    </source>
</reference>
<feature type="compositionally biased region" description="Basic and acidic residues" evidence="1">
    <location>
        <begin position="294"/>
        <end position="319"/>
    </location>
</feature>
<feature type="transmembrane region" description="Helical" evidence="2">
    <location>
        <begin position="201"/>
        <end position="226"/>
    </location>
</feature>
<protein>
    <submittedName>
        <fullName evidence="4">Adenylate cyclase</fullName>
    </submittedName>
</protein>
<feature type="region of interest" description="Disordered" evidence="1">
    <location>
        <begin position="231"/>
        <end position="359"/>
    </location>
</feature>
<dbReference type="AlphaFoldDB" id="A0A1G7FKK5"/>
<dbReference type="PANTHER" id="PTHR43081">
    <property type="entry name" value="ADENYLATE CYCLASE, TERMINAL-DIFFERENTIATION SPECIFIC-RELATED"/>
    <property type="match status" value="1"/>
</dbReference>
<dbReference type="Proteomes" id="UP000199412">
    <property type="component" value="Unassembled WGS sequence"/>
</dbReference>
<feature type="domain" description="Guanylate cyclase" evidence="3">
    <location>
        <begin position="495"/>
        <end position="609"/>
    </location>
</feature>
<dbReference type="Pfam" id="PF00211">
    <property type="entry name" value="Guanylate_cyc"/>
    <property type="match status" value="1"/>
</dbReference>
<dbReference type="InterPro" id="IPR001054">
    <property type="entry name" value="A/G_cyclase"/>
</dbReference>
<dbReference type="STRING" id="69960.SAMN05421720_111103"/>
<keyword evidence="5" id="KW-1185">Reference proteome</keyword>
<name>A0A1G7FKK5_9PROT</name>
<dbReference type="InterPro" id="IPR050697">
    <property type="entry name" value="Adenylyl/Guanylyl_Cyclase_3/4"/>
</dbReference>
<keyword evidence="2" id="KW-0472">Membrane</keyword>
<evidence type="ECO:0000313" key="4">
    <source>
        <dbReference type="EMBL" id="SDE76165.1"/>
    </source>
</evidence>
<dbReference type="PROSITE" id="PS50125">
    <property type="entry name" value="GUANYLATE_CYCLASE_2"/>
    <property type="match status" value="1"/>
</dbReference>
<dbReference type="SUPFAM" id="SSF55073">
    <property type="entry name" value="Nucleotide cyclase"/>
    <property type="match status" value="1"/>
</dbReference>
<dbReference type="GO" id="GO:0006171">
    <property type="term" value="P:cAMP biosynthetic process"/>
    <property type="evidence" value="ECO:0007669"/>
    <property type="project" value="TreeGrafter"/>
</dbReference>
<dbReference type="EMBL" id="FNAP01000011">
    <property type="protein sequence ID" value="SDE76165.1"/>
    <property type="molecule type" value="Genomic_DNA"/>
</dbReference>
<evidence type="ECO:0000259" key="3">
    <source>
        <dbReference type="PROSITE" id="PS50125"/>
    </source>
</evidence>
<keyword evidence="2" id="KW-0812">Transmembrane</keyword>
<sequence length="737" mass="80395">MASVAVLRRQVEIGHPGTDRMPTIAHYEVYALENGGWVLHGRYTSAEKNQALDEARELDARIRRPTKVIRESYNTDTNRYTDQTVFRSPLARGERERARDREALGPVGGTAFHGTRPHTVIPPGLEEAFGTESADKPPRHSLLGKPKPVRTVRDLVARLMFVVIASLVIATSGTALIPVGISMLRNAGVYIDTILLSETLFAAFMVLVLGTGLLLTARLVPLEGFLEDSARARKRKADSARSAAVKKSMPERERKPEPSKRTPEPTPEPTDDSGEAAAPEEMSAKDAPTLQEYQRLKREEKEREKEEKKQKKAEKKKEGQEEEAPQQARSGEADGEAEAATDPDAQDQQAEPKAPVSPALSAGRDLLHSFLGKYVSALKTIRSHLDTYNRFGINLYLAGCCDVLGHRVGMSRSESQLLLRETAEIMGTRPALARSFVVQLDTYLTEERYAQMVQYGREAMTLMLNGGVEPFDNLGMVVEDWNTPRTQKVTGNTIAIVFTDIVGSTDMTSAVGDIKAQDILRAHNSAVRSALGRFSGREIKHTGDGIMATFEHVPDAVRGMADVLKAVRAHNQTHPDMPLRIRIGINAGEPISAENDYYGLAVTIAARVCAKADADQIMVSQVVRDMCADTDLRFADRGTETLKGIKGPQPIHEVLWGGSPSETEGAPDEATTEGATTEGGGEPEVEHGPREDEASGATAPLPEGSLDHEAPLPVDPEADGWVDEQLVHKTAPKTPRS</sequence>
<accession>A0A1G7FKK5</accession>
<feature type="compositionally biased region" description="Basic and acidic residues" evidence="1">
    <location>
        <begin position="248"/>
        <end position="263"/>
    </location>
</feature>
<evidence type="ECO:0000313" key="5">
    <source>
        <dbReference type="Proteomes" id="UP000199412"/>
    </source>
</evidence>
<gene>
    <name evidence="4" type="ORF">SAMN05421720_111103</name>
</gene>
<dbReference type="PANTHER" id="PTHR43081:SF19">
    <property type="entry name" value="PH-SENSITIVE ADENYLATE CYCLASE RV1264"/>
    <property type="match status" value="1"/>
</dbReference>
<dbReference type="GO" id="GO:0035556">
    <property type="term" value="P:intracellular signal transduction"/>
    <property type="evidence" value="ECO:0007669"/>
    <property type="project" value="InterPro"/>
</dbReference>
<evidence type="ECO:0000256" key="2">
    <source>
        <dbReference type="SAM" id="Phobius"/>
    </source>
</evidence>
<feature type="region of interest" description="Disordered" evidence="1">
    <location>
        <begin position="649"/>
        <end position="737"/>
    </location>
</feature>
<proteinExistence type="predicted"/>
<dbReference type="SMART" id="SM00044">
    <property type="entry name" value="CYCc"/>
    <property type="match status" value="1"/>
</dbReference>
<dbReference type="GO" id="GO:0004016">
    <property type="term" value="F:adenylate cyclase activity"/>
    <property type="evidence" value="ECO:0007669"/>
    <property type="project" value="UniProtKB-ARBA"/>
</dbReference>
<feature type="compositionally biased region" description="Basic and acidic residues" evidence="1">
    <location>
        <begin position="684"/>
        <end position="693"/>
    </location>
</feature>
<organism evidence="4 5">
    <name type="scientific">Rhodospira trueperi</name>
    <dbReference type="NCBI Taxonomy" id="69960"/>
    <lineage>
        <taxon>Bacteria</taxon>
        <taxon>Pseudomonadati</taxon>
        <taxon>Pseudomonadota</taxon>
        <taxon>Alphaproteobacteria</taxon>
        <taxon>Rhodospirillales</taxon>
        <taxon>Rhodospirillaceae</taxon>
        <taxon>Rhodospira</taxon>
    </lineage>
</organism>
<dbReference type="InterPro" id="IPR029787">
    <property type="entry name" value="Nucleotide_cyclase"/>
</dbReference>
<dbReference type="Gene3D" id="3.30.70.1230">
    <property type="entry name" value="Nucleotide cyclase"/>
    <property type="match status" value="1"/>
</dbReference>
<dbReference type="CDD" id="cd07302">
    <property type="entry name" value="CHD"/>
    <property type="match status" value="1"/>
</dbReference>
<evidence type="ECO:0000256" key="1">
    <source>
        <dbReference type="SAM" id="MobiDB-lite"/>
    </source>
</evidence>
<feature type="transmembrane region" description="Helical" evidence="2">
    <location>
        <begin position="155"/>
        <end position="181"/>
    </location>
</feature>